<proteinExistence type="predicted"/>
<accession>A0A8X7TFG6</accession>
<dbReference type="EMBL" id="JAAMPC010001591">
    <property type="protein sequence ID" value="KAG2239762.1"/>
    <property type="molecule type" value="Genomic_DNA"/>
</dbReference>
<dbReference type="AlphaFoldDB" id="A0A8X7TFG6"/>
<dbReference type="Proteomes" id="UP000886595">
    <property type="component" value="Unassembled WGS sequence"/>
</dbReference>
<protein>
    <recommendedName>
        <fullName evidence="1">KIB1-4 beta-propeller domain-containing protein</fullName>
    </recommendedName>
</protein>
<comment type="caution">
    <text evidence="2">The sequence shown here is derived from an EMBL/GenBank/DDBJ whole genome shotgun (WGS) entry which is preliminary data.</text>
</comment>
<dbReference type="Pfam" id="PF03478">
    <property type="entry name" value="Beta-prop_KIB1-4"/>
    <property type="match status" value="1"/>
</dbReference>
<evidence type="ECO:0000313" key="3">
    <source>
        <dbReference type="Proteomes" id="UP000886595"/>
    </source>
</evidence>
<evidence type="ECO:0000313" key="2">
    <source>
        <dbReference type="EMBL" id="KAG2239762.1"/>
    </source>
</evidence>
<gene>
    <name evidence="2" type="ORF">Bca52824_091459</name>
</gene>
<sequence>MWIDGKTKDYLVIGEDLVYLKKGDNSWKQISEGIQVQEDMVLKDHKHYCLTNEELHILTFLVNFHYKFPELA</sequence>
<feature type="domain" description="KIB1-4 beta-propeller" evidence="1">
    <location>
        <begin position="2"/>
        <end position="60"/>
    </location>
</feature>
<dbReference type="OrthoDB" id="642536at2759"/>
<name>A0A8X7TFG6_BRACI</name>
<reference evidence="2 3" key="1">
    <citation type="submission" date="2020-02" db="EMBL/GenBank/DDBJ databases">
        <authorList>
            <person name="Ma Q."/>
            <person name="Huang Y."/>
            <person name="Song X."/>
            <person name="Pei D."/>
        </authorList>
    </citation>
    <scope>NUCLEOTIDE SEQUENCE [LARGE SCALE GENOMIC DNA]</scope>
    <source>
        <strain evidence="2">Sxm20200214</strain>
        <tissue evidence="2">Leaf</tissue>
    </source>
</reference>
<organism evidence="2 3">
    <name type="scientific">Brassica carinata</name>
    <name type="common">Ethiopian mustard</name>
    <name type="synonym">Abyssinian cabbage</name>
    <dbReference type="NCBI Taxonomy" id="52824"/>
    <lineage>
        <taxon>Eukaryota</taxon>
        <taxon>Viridiplantae</taxon>
        <taxon>Streptophyta</taxon>
        <taxon>Embryophyta</taxon>
        <taxon>Tracheophyta</taxon>
        <taxon>Spermatophyta</taxon>
        <taxon>Magnoliopsida</taxon>
        <taxon>eudicotyledons</taxon>
        <taxon>Gunneridae</taxon>
        <taxon>Pentapetalae</taxon>
        <taxon>rosids</taxon>
        <taxon>malvids</taxon>
        <taxon>Brassicales</taxon>
        <taxon>Brassicaceae</taxon>
        <taxon>Brassiceae</taxon>
        <taxon>Brassica</taxon>
    </lineage>
</organism>
<evidence type="ECO:0000259" key="1">
    <source>
        <dbReference type="Pfam" id="PF03478"/>
    </source>
</evidence>
<dbReference type="InterPro" id="IPR005174">
    <property type="entry name" value="KIB1-4_b-propeller"/>
</dbReference>
<keyword evidence="3" id="KW-1185">Reference proteome</keyword>